<dbReference type="Proteomes" id="UP000549250">
    <property type="component" value="Unassembled WGS sequence"/>
</dbReference>
<dbReference type="AlphaFoldDB" id="A0A839TAR6"/>
<dbReference type="RefSeq" id="WP_183168105.1">
    <property type="nucleotide sequence ID" value="NZ_JACHXI010000030.1"/>
</dbReference>
<reference evidence="1 2" key="1">
    <citation type="submission" date="2020-08" db="EMBL/GenBank/DDBJ databases">
        <title>Genomic Encyclopedia of Type Strains, Phase III (KMG-III): the genomes of soil and plant-associated and newly described type strains.</title>
        <authorList>
            <person name="Whitman W."/>
        </authorList>
    </citation>
    <scope>NUCLEOTIDE SEQUENCE [LARGE SCALE GENOMIC DNA]</scope>
    <source>
        <strain evidence="1 2">CECT 4462</strain>
    </source>
</reference>
<keyword evidence="2" id="KW-1185">Reference proteome</keyword>
<name>A0A839TAR6_AZOMA</name>
<accession>A0A839TAR6</accession>
<organism evidence="1 2">
    <name type="scientific">Azomonas macrocytogenes</name>
    <name type="common">Azotobacter macrocytogenes</name>
    <dbReference type="NCBI Taxonomy" id="69962"/>
    <lineage>
        <taxon>Bacteria</taxon>
        <taxon>Pseudomonadati</taxon>
        <taxon>Pseudomonadota</taxon>
        <taxon>Gammaproteobacteria</taxon>
        <taxon>Pseudomonadales</taxon>
        <taxon>Pseudomonadaceae</taxon>
        <taxon>Azomonas</taxon>
    </lineage>
</organism>
<comment type="caution">
    <text evidence="1">The sequence shown here is derived from an EMBL/GenBank/DDBJ whole genome shotgun (WGS) entry which is preliminary data.</text>
</comment>
<sequence>MQTDRFQLRKSESPLKPWVIVDIHSPKQEDPVLYRFTSKRQANAFMGMLLAVTVQRPTNPHKYIAGEWCHFFPGDKHERLARAVLDAHARKLAFLQVLENRAIRDSYHQPTSVEFDNLQDSLVNANGKLFDDPMAFGLYGTDDLPAWAI</sequence>
<evidence type="ECO:0000313" key="2">
    <source>
        <dbReference type="Proteomes" id="UP000549250"/>
    </source>
</evidence>
<protein>
    <submittedName>
        <fullName evidence="1">Uncharacterized protein</fullName>
    </submittedName>
</protein>
<proteinExistence type="predicted"/>
<dbReference type="EMBL" id="JACHXI010000030">
    <property type="protein sequence ID" value="MBB3105234.1"/>
    <property type="molecule type" value="Genomic_DNA"/>
</dbReference>
<evidence type="ECO:0000313" key="1">
    <source>
        <dbReference type="EMBL" id="MBB3105234.1"/>
    </source>
</evidence>
<gene>
    <name evidence="1" type="ORF">FHR87_003669</name>
</gene>